<dbReference type="GO" id="GO:0005524">
    <property type="term" value="F:ATP binding"/>
    <property type="evidence" value="ECO:0007669"/>
    <property type="project" value="UniProtKB-KW"/>
</dbReference>
<dbReference type="GO" id="GO:0140359">
    <property type="term" value="F:ABC-type transporter activity"/>
    <property type="evidence" value="ECO:0007669"/>
    <property type="project" value="UniProtKB-ARBA"/>
</dbReference>
<keyword evidence="6 11" id="KW-0067">ATP-binding</keyword>
<dbReference type="Gene3D" id="2.40.50.100">
    <property type="match status" value="1"/>
</dbReference>
<dbReference type="PANTHER" id="PTHR43875">
    <property type="entry name" value="MALTODEXTRIN IMPORT ATP-BINDING PROTEIN MSMX"/>
    <property type="match status" value="1"/>
</dbReference>
<dbReference type="SMART" id="SM00382">
    <property type="entry name" value="AAA"/>
    <property type="match status" value="1"/>
</dbReference>
<keyword evidence="4" id="KW-1003">Cell membrane</keyword>
<keyword evidence="3" id="KW-0813">Transport</keyword>
<comment type="similarity">
    <text evidence="2">Belongs to the ABC transporter superfamily.</text>
</comment>
<evidence type="ECO:0000256" key="4">
    <source>
        <dbReference type="ARBA" id="ARBA00022475"/>
    </source>
</evidence>
<reference evidence="12" key="1">
    <citation type="submission" date="2017-12" db="EMBL/GenBank/DDBJ databases">
        <authorList>
            <person name="Diaz M."/>
        </authorList>
    </citation>
    <scope>NUCLEOTIDE SEQUENCE [LARGE SCALE GENOMIC DNA]</scope>
    <source>
        <strain evidence="12">FI11154</strain>
    </source>
</reference>
<evidence type="ECO:0000256" key="7">
    <source>
        <dbReference type="ARBA" id="ARBA00022967"/>
    </source>
</evidence>
<evidence type="ECO:0000313" key="12">
    <source>
        <dbReference type="Proteomes" id="UP000246073"/>
    </source>
</evidence>
<dbReference type="PANTHER" id="PTHR43875:SF15">
    <property type="entry name" value="TREHALOSE IMPORT ATP-BINDING PROTEIN SUGC"/>
    <property type="match status" value="1"/>
</dbReference>
<dbReference type="FunFam" id="3.40.50.300:FF:000042">
    <property type="entry name" value="Maltose/maltodextrin ABC transporter, ATP-binding protein"/>
    <property type="match status" value="1"/>
</dbReference>
<evidence type="ECO:0000256" key="1">
    <source>
        <dbReference type="ARBA" id="ARBA00004417"/>
    </source>
</evidence>
<dbReference type="SUPFAM" id="SSF52540">
    <property type="entry name" value="P-loop containing nucleoside triphosphate hydrolases"/>
    <property type="match status" value="1"/>
</dbReference>
<comment type="function">
    <text evidence="9">Probably part of an ABC transporter complex. Probably Responsible for energy coupling to the transport system.</text>
</comment>
<dbReference type="InterPro" id="IPR027417">
    <property type="entry name" value="P-loop_NTPase"/>
</dbReference>
<dbReference type="EMBL" id="OOFM01000001">
    <property type="protein sequence ID" value="SPL61326.1"/>
    <property type="molecule type" value="Genomic_DNA"/>
</dbReference>
<keyword evidence="5" id="KW-0547">Nucleotide-binding</keyword>
<dbReference type="Pfam" id="PF00005">
    <property type="entry name" value="ABC_tran"/>
    <property type="match status" value="1"/>
</dbReference>
<evidence type="ECO:0000256" key="6">
    <source>
        <dbReference type="ARBA" id="ARBA00022840"/>
    </source>
</evidence>
<keyword evidence="7" id="KW-1278">Translocase</keyword>
<dbReference type="InterPro" id="IPR012340">
    <property type="entry name" value="NA-bd_OB-fold"/>
</dbReference>
<dbReference type="Gene3D" id="3.40.50.300">
    <property type="entry name" value="P-loop containing nucleotide triphosphate hydrolases"/>
    <property type="match status" value="1"/>
</dbReference>
<dbReference type="InterPro" id="IPR003439">
    <property type="entry name" value="ABC_transporter-like_ATP-bd"/>
</dbReference>
<organism evidence="11 12">
    <name type="scientific">Ochrobactrum soli</name>
    <dbReference type="NCBI Taxonomy" id="2448455"/>
    <lineage>
        <taxon>Bacteria</taxon>
        <taxon>Pseudomonadati</taxon>
        <taxon>Pseudomonadota</taxon>
        <taxon>Alphaproteobacteria</taxon>
        <taxon>Hyphomicrobiales</taxon>
        <taxon>Brucellaceae</taxon>
        <taxon>Brucella/Ochrobactrum group</taxon>
        <taxon>Ochrobactrum</taxon>
    </lineage>
</organism>
<accession>A0A2P9HB48</accession>
<keyword evidence="8" id="KW-0472">Membrane</keyword>
<evidence type="ECO:0000259" key="10">
    <source>
        <dbReference type="PROSITE" id="PS50893"/>
    </source>
</evidence>
<evidence type="ECO:0000256" key="5">
    <source>
        <dbReference type="ARBA" id="ARBA00022741"/>
    </source>
</evidence>
<feature type="domain" description="ABC transporter" evidence="10">
    <location>
        <begin position="2"/>
        <end position="233"/>
    </location>
</feature>
<gene>
    <name evidence="11" type="ORF">OHAE_4118</name>
</gene>
<dbReference type="PROSITE" id="PS00211">
    <property type="entry name" value="ABC_TRANSPORTER_1"/>
    <property type="match status" value="1"/>
</dbReference>
<dbReference type="Pfam" id="PF08402">
    <property type="entry name" value="TOBE_2"/>
    <property type="match status" value="1"/>
</dbReference>
<dbReference type="InterPro" id="IPR047641">
    <property type="entry name" value="ABC_transpr_MalK/UgpC-like"/>
</dbReference>
<name>A0A2P9HB48_9HYPH</name>
<dbReference type="InterPro" id="IPR008995">
    <property type="entry name" value="Mo/tungstate-bd_C_term_dom"/>
</dbReference>
<evidence type="ECO:0000256" key="2">
    <source>
        <dbReference type="ARBA" id="ARBA00005417"/>
    </source>
</evidence>
<dbReference type="GO" id="GO:0055052">
    <property type="term" value="C:ATP-binding cassette (ABC) transporter complex, substrate-binding subunit-containing"/>
    <property type="evidence" value="ECO:0007669"/>
    <property type="project" value="TreeGrafter"/>
</dbReference>
<dbReference type="GO" id="GO:0016887">
    <property type="term" value="F:ATP hydrolysis activity"/>
    <property type="evidence" value="ECO:0007669"/>
    <property type="project" value="InterPro"/>
</dbReference>
<evidence type="ECO:0000256" key="9">
    <source>
        <dbReference type="ARBA" id="ARBA00055162"/>
    </source>
</evidence>
<protein>
    <submittedName>
        <fullName evidence="11">N-Acetyl-D-glucosamine ABC transport system ATP-binding protein</fullName>
    </submittedName>
</protein>
<comment type="subcellular location">
    <subcellularLocation>
        <location evidence="1">Cell inner membrane</location>
        <topology evidence="1">Peripheral membrane protein</topology>
    </subcellularLocation>
</comment>
<dbReference type="RefSeq" id="WP_109365618.1">
    <property type="nucleotide sequence ID" value="NZ_OOFM01000001.1"/>
</dbReference>
<sequence>MYSFVNVHKRYGLRTVALRKINLDIQKRSFFVLYGPAGAGKSTMLNLLGGITRPTSGDIQRDGVSLLPLPPERRDAAMAFENYALYSHLSVGENLAFPLKARKMSRAEVEDRVKRVSGMLGIGHLLDRRPGFLSGGQRQRVALGRAIIRPADIYLLDEPIGHLDAKLRHQMRAELKALAQDLNATVVFTTTSSREALALGDRIAVLNLGKLEQVGTPAELYHRPENAFVASFIGDPPMSFVSVRVTGEGKSVGLTSLAGEKIVSDEHFSRFSKLDDLKAGFRAEAVSLGEAGKSGTIAGQVSVVEHLGYANIAVVNVGGDQVSISLPTTTSVRAGDRVGVAIDPGKFQLFQGEKALEGRA</sequence>
<dbReference type="InterPro" id="IPR013611">
    <property type="entry name" value="Transp-assoc_OB_typ2"/>
</dbReference>
<dbReference type="Proteomes" id="UP000246073">
    <property type="component" value="Unassembled WGS sequence"/>
</dbReference>
<dbReference type="AlphaFoldDB" id="A0A2P9HB48"/>
<dbReference type="InterPro" id="IPR003593">
    <property type="entry name" value="AAA+_ATPase"/>
</dbReference>
<dbReference type="SUPFAM" id="SSF50331">
    <property type="entry name" value="MOP-like"/>
    <property type="match status" value="1"/>
</dbReference>
<dbReference type="InterPro" id="IPR017871">
    <property type="entry name" value="ABC_transporter-like_CS"/>
</dbReference>
<evidence type="ECO:0000256" key="8">
    <source>
        <dbReference type="ARBA" id="ARBA00023136"/>
    </source>
</evidence>
<evidence type="ECO:0000256" key="3">
    <source>
        <dbReference type="ARBA" id="ARBA00022448"/>
    </source>
</evidence>
<dbReference type="Gene3D" id="2.40.50.140">
    <property type="entry name" value="Nucleic acid-binding proteins"/>
    <property type="match status" value="1"/>
</dbReference>
<proteinExistence type="inferred from homology"/>
<dbReference type="PROSITE" id="PS50893">
    <property type="entry name" value="ABC_TRANSPORTER_2"/>
    <property type="match status" value="1"/>
</dbReference>
<evidence type="ECO:0000313" key="11">
    <source>
        <dbReference type="EMBL" id="SPL61326.1"/>
    </source>
</evidence>